<dbReference type="PROSITE" id="PS51473">
    <property type="entry name" value="GNK2"/>
    <property type="match status" value="2"/>
</dbReference>
<dbReference type="InterPro" id="IPR050581">
    <property type="entry name" value="CRR_secretory_protein"/>
</dbReference>
<keyword evidence="2" id="KW-0964">Secreted</keyword>
<dbReference type="Proteomes" id="UP000682877">
    <property type="component" value="Chromosome 1"/>
</dbReference>
<organism evidence="8 9">
    <name type="scientific">Arabidopsis arenosa</name>
    <name type="common">Sand rock-cress</name>
    <name type="synonym">Cardaminopsis arenosa</name>
    <dbReference type="NCBI Taxonomy" id="38785"/>
    <lineage>
        <taxon>Eukaryota</taxon>
        <taxon>Viridiplantae</taxon>
        <taxon>Streptophyta</taxon>
        <taxon>Embryophyta</taxon>
        <taxon>Tracheophyta</taxon>
        <taxon>Spermatophyta</taxon>
        <taxon>Magnoliopsida</taxon>
        <taxon>eudicotyledons</taxon>
        <taxon>Gunneridae</taxon>
        <taxon>Pentapetalae</taxon>
        <taxon>rosids</taxon>
        <taxon>malvids</taxon>
        <taxon>Brassicales</taxon>
        <taxon>Brassicaceae</taxon>
        <taxon>Camelineae</taxon>
        <taxon>Arabidopsis</taxon>
    </lineage>
</organism>
<keyword evidence="9" id="KW-1185">Reference proteome</keyword>
<evidence type="ECO:0000256" key="2">
    <source>
        <dbReference type="ARBA" id="ARBA00022525"/>
    </source>
</evidence>
<evidence type="ECO:0000256" key="1">
    <source>
        <dbReference type="ARBA" id="ARBA00004613"/>
    </source>
</evidence>
<dbReference type="PANTHER" id="PTHR32411:SF54">
    <property type="entry name" value="CYSTEINE-RICH REPEAT SECRETORY PROTEIN 29-RELATED"/>
    <property type="match status" value="1"/>
</dbReference>
<protein>
    <recommendedName>
        <fullName evidence="7">Gnk2-homologous domain-containing protein</fullName>
    </recommendedName>
</protein>
<feature type="domain" description="Gnk2-homologous" evidence="7">
    <location>
        <begin position="38"/>
        <end position="136"/>
    </location>
</feature>
<dbReference type="InterPro" id="IPR002902">
    <property type="entry name" value="GNK2"/>
</dbReference>
<dbReference type="AlphaFoldDB" id="A0A8S1ZR79"/>
<keyword evidence="3 6" id="KW-0732">Signal</keyword>
<dbReference type="InterPro" id="IPR038408">
    <property type="entry name" value="GNK2_sf"/>
</dbReference>
<evidence type="ECO:0000256" key="6">
    <source>
        <dbReference type="SAM" id="SignalP"/>
    </source>
</evidence>
<evidence type="ECO:0000256" key="3">
    <source>
        <dbReference type="ARBA" id="ARBA00022729"/>
    </source>
</evidence>
<evidence type="ECO:0000313" key="8">
    <source>
        <dbReference type="EMBL" id="CAE5960076.1"/>
    </source>
</evidence>
<evidence type="ECO:0000256" key="5">
    <source>
        <dbReference type="ARBA" id="ARBA00038515"/>
    </source>
</evidence>
<feature type="chain" id="PRO_5035825873" description="Gnk2-homologous domain-containing protein" evidence="6">
    <location>
        <begin position="32"/>
        <end position="257"/>
    </location>
</feature>
<name>A0A8S1ZR79_ARAAE</name>
<reference evidence="8" key="1">
    <citation type="submission" date="2021-01" db="EMBL/GenBank/DDBJ databases">
        <authorList>
            <person name="Bezrukov I."/>
        </authorList>
    </citation>
    <scope>NUCLEOTIDE SEQUENCE</scope>
</reference>
<gene>
    <name evidence="8" type="ORF">AARE701A_LOCUS3536</name>
</gene>
<accession>A0A8S1ZR79</accession>
<evidence type="ECO:0000256" key="4">
    <source>
        <dbReference type="ARBA" id="ARBA00022737"/>
    </source>
</evidence>
<dbReference type="EMBL" id="LR999451">
    <property type="protein sequence ID" value="CAE5960076.1"/>
    <property type="molecule type" value="Genomic_DNA"/>
</dbReference>
<feature type="signal peptide" evidence="6">
    <location>
        <begin position="1"/>
        <end position="31"/>
    </location>
</feature>
<keyword evidence="4" id="KW-0677">Repeat</keyword>
<sequence>MSSSSMSNRHVSVTMLVVVAMLLFFIQGVLSLNQTNAYLQHICVNSDGTYKSDSSYESNVKHLLEFMSSPLDYGFTSGTSSNDIYAKFQCRGDVSESKCRSCLTTAFSAIRRRCPNNKGRIIWYDNCVLDLSSIYTYDKVDYKHSFYVYNAKDVSGNTKSFNKNTKALLYKLKEKATRKEQEQYTKDYMYATGVESLGTMKLYAMVQCTQDLSLKNCSVCLDWIMGKLPRCCNGKQGGRVYNPNCNFRYELYPFVKT</sequence>
<dbReference type="CDD" id="cd23509">
    <property type="entry name" value="Gnk2-like"/>
    <property type="match status" value="2"/>
</dbReference>
<dbReference type="Pfam" id="PF01657">
    <property type="entry name" value="Stress-antifung"/>
    <property type="match status" value="2"/>
</dbReference>
<feature type="domain" description="Gnk2-homologous" evidence="7">
    <location>
        <begin position="142"/>
        <end position="254"/>
    </location>
</feature>
<dbReference type="FunFam" id="3.30.430.20:FF:000007">
    <property type="entry name" value="Cysteine-rich receptor-like protein kinase 11"/>
    <property type="match status" value="1"/>
</dbReference>
<dbReference type="Gene3D" id="3.30.430.20">
    <property type="entry name" value="Gnk2 domain, C-X8-C-X2-C motif"/>
    <property type="match status" value="2"/>
</dbReference>
<comment type="subcellular location">
    <subcellularLocation>
        <location evidence="1">Secreted</location>
    </subcellularLocation>
</comment>
<comment type="similarity">
    <text evidence="5">Belongs to the cysteine-rich repeat secretory protein family.</text>
</comment>
<dbReference type="GO" id="GO:0005576">
    <property type="term" value="C:extracellular region"/>
    <property type="evidence" value="ECO:0007669"/>
    <property type="project" value="UniProtKB-SubCell"/>
</dbReference>
<proteinExistence type="inferred from homology"/>
<dbReference type="PANTHER" id="PTHR32411">
    <property type="entry name" value="CYSTEINE-RICH REPEAT SECRETORY PROTEIN 38-RELATED"/>
    <property type="match status" value="1"/>
</dbReference>
<evidence type="ECO:0000259" key="7">
    <source>
        <dbReference type="PROSITE" id="PS51473"/>
    </source>
</evidence>
<evidence type="ECO:0000313" key="9">
    <source>
        <dbReference type="Proteomes" id="UP000682877"/>
    </source>
</evidence>